<evidence type="ECO:0000256" key="1">
    <source>
        <dbReference type="ARBA" id="ARBA00005101"/>
    </source>
</evidence>
<comment type="pathway">
    <text evidence="1">Ketone degradation; acetoin degradation.</text>
</comment>
<keyword evidence="7" id="KW-1185">Reference proteome</keyword>
<dbReference type="InterPro" id="IPR000286">
    <property type="entry name" value="HDACs"/>
</dbReference>
<dbReference type="CDD" id="cd09994">
    <property type="entry name" value="HDAC_AcuC_like"/>
    <property type="match status" value="1"/>
</dbReference>
<protein>
    <recommendedName>
        <fullName evidence="3">Acetoin utilization protein AcuC</fullName>
    </recommendedName>
</protein>
<keyword evidence="4" id="KW-0006">Acetoin catabolism</keyword>
<dbReference type="InterPro" id="IPR023801">
    <property type="entry name" value="His_deacetylse_dom"/>
</dbReference>
<dbReference type="EMBL" id="QPJY01000007">
    <property type="protein sequence ID" value="RCX28274.1"/>
    <property type="molecule type" value="Genomic_DNA"/>
</dbReference>
<dbReference type="OrthoDB" id="9808367at2"/>
<evidence type="ECO:0000256" key="2">
    <source>
        <dbReference type="ARBA" id="ARBA00005947"/>
    </source>
</evidence>
<evidence type="ECO:0000313" key="7">
    <source>
        <dbReference type="Proteomes" id="UP000252707"/>
    </source>
</evidence>
<reference evidence="6 7" key="1">
    <citation type="submission" date="2018-07" db="EMBL/GenBank/DDBJ databases">
        <title>Genomic Encyclopedia of Type Strains, Phase IV (KMG-IV): sequencing the most valuable type-strain genomes for metagenomic binning, comparative biology and taxonomic classification.</title>
        <authorList>
            <person name="Goeker M."/>
        </authorList>
    </citation>
    <scope>NUCLEOTIDE SEQUENCE [LARGE SCALE GENOMIC DNA]</scope>
    <source>
        <strain evidence="6 7">DSM 26407</strain>
    </source>
</reference>
<evidence type="ECO:0000259" key="5">
    <source>
        <dbReference type="Pfam" id="PF00850"/>
    </source>
</evidence>
<dbReference type="GO" id="GO:0040029">
    <property type="term" value="P:epigenetic regulation of gene expression"/>
    <property type="evidence" value="ECO:0007669"/>
    <property type="project" value="TreeGrafter"/>
</dbReference>
<dbReference type="InterPro" id="IPR023696">
    <property type="entry name" value="Ureohydrolase_dom_sf"/>
</dbReference>
<dbReference type="GO" id="GO:0045150">
    <property type="term" value="P:acetoin catabolic process"/>
    <property type="evidence" value="ECO:0007669"/>
    <property type="project" value="UniProtKB-UniPathway"/>
</dbReference>
<organism evidence="6 7">
    <name type="scientific">Thioalbus denitrificans</name>
    <dbReference type="NCBI Taxonomy" id="547122"/>
    <lineage>
        <taxon>Bacteria</taxon>
        <taxon>Pseudomonadati</taxon>
        <taxon>Pseudomonadota</taxon>
        <taxon>Gammaproteobacteria</taxon>
        <taxon>Chromatiales</taxon>
        <taxon>Ectothiorhodospiraceae</taxon>
        <taxon>Thioalbus</taxon>
    </lineage>
</organism>
<dbReference type="AlphaFoldDB" id="A0A369C911"/>
<evidence type="ECO:0000313" key="6">
    <source>
        <dbReference type="EMBL" id="RCX28274.1"/>
    </source>
</evidence>
<dbReference type="Gene3D" id="3.40.800.20">
    <property type="entry name" value="Histone deacetylase domain"/>
    <property type="match status" value="1"/>
</dbReference>
<dbReference type="Pfam" id="PF00850">
    <property type="entry name" value="Hist_deacetyl"/>
    <property type="match status" value="1"/>
</dbReference>
<feature type="domain" description="Histone deacetylase" evidence="5">
    <location>
        <begin position="36"/>
        <end position="326"/>
    </location>
</feature>
<dbReference type="PANTHER" id="PTHR10625">
    <property type="entry name" value="HISTONE DEACETYLASE HDAC1-RELATED"/>
    <property type="match status" value="1"/>
</dbReference>
<dbReference type="PANTHER" id="PTHR10625:SF10">
    <property type="entry name" value="HISTONE DEACETYLASE HDAC1"/>
    <property type="match status" value="1"/>
</dbReference>
<comment type="similarity">
    <text evidence="2">Belongs to the histone deacetylase family.</text>
</comment>
<evidence type="ECO:0000256" key="3">
    <source>
        <dbReference type="ARBA" id="ARBA00020218"/>
    </source>
</evidence>
<comment type="caution">
    <text evidence="6">The sequence shown here is derived from an EMBL/GenBank/DDBJ whole genome shotgun (WGS) entry which is preliminary data.</text>
</comment>
<dbReference type="PRINTS" id="PR01270">
    <property type="entry name" value="HDASUPER"/>
</dbReference>
<dbReference type="Proteomes" id="UP000252707">
    <property type="component" value="Unassembled WGS sequence"/>
</dbReference>
<dbReference type="InterPro" id="IPR003085">
    <property type="entry name" value="AcuC"/>
</dbReference>
<name>A0A369C911_9GAMM</name>
<dbReference type="SUPFAM" id="SSF52768">
    <property type="entry name" value="Arginase/deacetylase"/>
    <property type="match status" value="1"/>
</dbReference>
<dbReference type="GO" id="GO:0004407">
    <property type="term" value="F:histone deacetylase activity"/>
    <property type="evidence" value="ECO:0007669"/>
    <property type="project" value="TreeGrafter"/>
</dbReference>
<dbReference type="UniPathway" id="UPA00040"/>
<dbReference type="InterPro" id="IPR037138">
    <property type="entry name" value="His_deacetylse_dom_sf"/>
</dbReference>
<evidence type="ECO:0000256" key="4">
    <source>
        <dbReference type="ARBA" id="ARBA00022627"/>
    </source>
</evidence>
<proteinExistence type="inferred from homology"/>
<sequence>MSVRQPQRERPAPEAEVQLCVWSGPALTRYGFGVGHPFGNERLEVFWDGLRAAGLEARVRVCEPVQADDALLGRFHDGGYVGRVKALSRVGSGFLDYGDTPAYPGVYEAAATVAGSVVAAAGDLLEGRCRRAFVPVAGLHHARRDRAGGFCVFNDCALAIATLLEVHGLRRVAYVDIDAHHGDGVYYGFEDDPRVIIADFHEDGRYLYPGTGFAHERGSGAAVGTKLNIPLPPGAGDELFLARWAEVEALLARYPPEFILFQCGADSLGGDPLTHLDLTVAAHTHAARRLCAIADAHCGGRVLALGGGGYDHANMARAWTAVVSALLEPPVA</sequence>
<dbReference type="RefSeq" id="WP_114280220.1">
    <property type="nucleotide sequence ID" value="NZ_QPJY01000007.1"/>
</dbReference>
<accession>A0A369C911</accession>
<gene>
    <name evidence="6" type="ORF">DFQ59_10717</name>
</gene>